<gene>
    <name evidence="1" type="ORF">L1987_50408</name>
</gene>
<accession>A0ACB9EMI9</accession>
<proteinExistence type="predicted"/>
<comment type="caution">
    <text evidence="1">The sequence shown here is derived from an EMBL/GenBank/DDBJ whole genome shotgun (WGS) entry which is preliminary data.</text>
</comment>
<organism evidence="1 2">
    <name type="scientific">Smallanthus sonchifolius</name>
    <dbReference type="NCBI Taxonomy" id="185202"/>
    <lineage>
        <taxon>Eukaryota</taxon>
        <taxon>Viridiplantae</taxon>
        <taxon>Streptophyta</taxon>
        <taxon>Embryophyta</taxon>
        <taxon>Tracheophyta</taxon>
        <taxon>Spermatophyta</taxon>
        <taxon>Magnoliopsida</taxon>
        <taxon>eudicotyledons</taxon>
        <taxon>Gunneridae</taxon>
        <taxon>Pentapetalae</taxon>
        <taxon>asterids</taxon>
        <taxon>campanulids</taxon>
        <taxon>Asterales</taxon>
        <taxon>Asteraceae</taxon>
        <taxon>Asteroideae</taxon>
        <taxon>Heliantheae alliance</taxon>
        <taxon>Millerieae</taxon>
        <taxon>Smallanthus</taxon>
    </lineage>
</organism>
<keyword evidence="2" id="KW-1185">Reference proteome</keyword>
<evidence type="ECO:0000313" key="2">
    <source>
        <dbReference type="Proteomes" id="UP001056120"/>
    </source>
</evidence>
<dbReference type="EMBL" id="CM042034">
    <property type="protein sequence ID" value="KAI3760020.1"/>
    <property type="molecule type" value="Genomic_DNA"/>
</dbReference>
<reference evidence="1 2" key="2">
    <citation type="journal article" date="2022" name="Mol. Ecol. Resour.">
        <title>The genomes of chicory, endive, great burdock and yacon provide insights into Asteraceae paleo-polyploidization history and plant inulin production.</title>
        <authorList>
            <person name="Fan W."/>
            <person name="Wang S."/>
            <person name="Wang H."/>
            <person name="Wang A."/>
            <person name="Jiang F."/>
            <person name="Liu H."/>
            <person name="Zhao H."/>
            <person name="Xu D."/>
            <person name="Zhang Y."/>
        </authorList>
    </citation>
    <scope>NUCLEOTIDE SEQUENCE [LARGE SCALE GENOMIC DNA]</scope>
    <source>
        <strain evidence="2">cv. Yunnan</strain>
        <tissue evidence="1">Leaves</tissue>
    </source>
</reference>
<protein>
    <submittedName>
        <fullName evidence="1">Uncharacterized protein</fullName>
    </submittedName>
</protein>
<sequence length="720" mass="82170">MLLSTYNRGQHDYLNINECGHGLGPYYPLLAFGSYQHFTYRGILDNDLEMKGTPSFCNNNTWIDDESELQRVNIDHLHIDSPFIHDSVVVLRFVVKTLKTAESIFRVGIKVEISLQEEILRDIWFPATIVEDLGNNRFLAEYNCSGINDESELQRVNIDHLDIRPLIPQIRVTSFGLLEKVDAFLLFGWWSGVITKKLADSRYVVYFKHTNKVPVSNDAEHDELRETVTLNRTNPLEDTTIGIDKQTHSVTTSMKRSKPKNLGSNDKLIKAYKRLKSGVPSHDLSLSNGDASKEVSNLPVGQTVDKTKKLFRVKRTPAKQDKSVEPKRPMITSARKKGNLSAGSRGPKALLKGDSTLTITPNTVKENHVTKKFPIPVVVGLQCRAMTVTRSQKSKQLTSKSPQNVGEPETPQSGVPLSPKTTGNQDKEIDGDTSTKRKSARTYKRQPTNRKTSLALVIHQNGDASVKKLPNRRRVELTLQQEKSDKPKSLDTVSEDQPLSTWFLATLESAGKKLPESFKSTNCNDQRPSFEKRSSFWETIESMEAFRVIPQNPHFRPLDDLKESVRERHAIYKMVDFSGVFEKISCLRFDHPRVEIDDQLETLLELETHGFDVGPVRNRLMEMLSFKDKEEGHDTRSKKSKDNIRSQRLKIQERNKAIELIDKQVDELLDKRQRLAKGNEESELKIIVWEEEVDESEEAKRECRRKFDELAMAPLLRLVS</sequence>
<evidence type="ECO:0000313" key="1">
    <source>
        <dbReference type="EMBL" id="KAI3760020.1"/>
    </source>
</evidence>
<name>A0ACB9EMI9_9ASTR</name>
<reference evidence="2" key="1">
    <citation type="journal article" date="2022" name="Mol. Ecol. Resour.">
        <title>The genomes of chicory, endive, great burdock and yacon provide insights into Asteraceae palaeo-polyploidization history and plant inulin production.</title>
        <authorList>
            <person name="Fan W."/>
            <person name="Wang S."/>
            <person name="Wang H."/>
            <person name="Wang A."/>
            <person name="Jiang F."/>
            <person name="Liu H."/>
            <person name="Zhao H."/>
            <person name="Xu D."/>
            <person name="Zhang Y."/>
        </authorList>
    </citation>
    <scope>NUCLEOTIDE SEQUENCE [LARGE SCALE GENOMIC DNA]</scope>
    <source>
        <strain evidence="2">cv. Yunnan</strain>
    </source>
</reference>
<dbReference type="Proteomes" id="UP001056120">
    <property type="component" value="Linkage Group LG17"/>
</dbReference>